<evidence type="ECO:0000313" key="3">
    <source>
        <dbReference type="EMBL" id="MCA6062518.1"/>
    </source>
</evidence>
<evidence type="ECO:0000259" key="2">
    <source>
        <dbReference type="PROSITE" id="PS51192"/>
    </source>
</evidence>
<proteinExistence type="predicted"/>
<keyword evidence="4" id="KW-1185">Reference proteome</keyword>
<dbReference type="InterPro" id="IPR006935">
    <property type="entry name" value="Helicase/UvrB_N"/>
</dbReference>
<dbReference type="InterPro" id="IPR014001">
    <property type="entry name" value="Helicase_ATP-bd"/>
</dbReference>
<dbReference type="GO" id="GO:0004386">
    <property type="term" value="F:helicase activity"/>
    <property type="evidence" value="ECO:0007669"/>
    <property type="project" value="UniProtKB-KW"/>
</dbReference>
<dbReference type="InterPro" id="IPR013670">
    <property type="entry name" value="EcoEI_R_C_dom"/>
</dbReference>
<comment type="caution">
    <text evidence="3">The sequence shown here is derived from an EMBL/GenBank/DDBJ whole genome shotgun (WGS) entry which is preliminary data.</text>
</comment>
<evidence type="ECO:0000256" key="1">
    <source>
        <dbReference type="SAM" id="MobiDB-lite"/>
    </source>
</evidence>
<dbReference type="SUPFAM" id="SSF52540">
    <property type="entry name" value="P-loop containing nucleoside triphosphate hydrolases"/>
    <property type="match status" value="2"/>
</dbReference>
<dbReference type="SMART" id="SM00487">
    <property type="entry name" value="DEXDc"/>
    <property type="match status" value="1"/>
</dbReference>
<dbReference type="Pfam" id="PF13588">
    <property type="entry name" value="HSDR_N_2"/>
    <property type="match status" value="1"/>
</dbReference>
<keyword evidence="3" id="KW-0547">Nucleotide-binding</keyword>
<dbReference type="Pfam" id="PF08463">
    <property type="entry name" value="EcoEI_R_C"/>
    <property type="match status" value="1"/>
</dbReference>
<evidence type="ECO:0000313" key="4">
    <source>
        <dbReference type="Proteomes" id="UP000714380"/>
    </source>
</evidence>
<dbReference type="Pfam" id="PF04851">
    <property type="entry name" value="ResIII"/>
    <property type="match status" value="1"/>
</dbReference>
<organism evidence="3 4">
    <name type="scientific">Thalassolituus marinus</name>
    <dbReference type="NCBI Taxonomy" id="671053"/>
    <lineage>
        <taxon>Bacteria</taxon>
        <taxon>Pseudomonadati</taxon>
        <taxon>Pseudomonadota</taxon>
        <taxon>Gammaproteobacteria</taxon>
        <taxon>Oceanospirillales</taxon>
        <taxon>Oceanospirillaceae</taxon>
        <taxon>Thalassolituus</taxon>
    </lineage>
</organism>
<dbReference type="CDD" id="cd18799">
    <property type="entry name" value="SF2_C_EcoAI-like"/>
    <property type="match status" value="1"/>
</dbReference>
<name>A0ABS7ZLD4_9GAMM</name>
<dbReference type="CDD" id="cd18032">
    <property type="entry name" value="DEXHc_RE_I_III_res"/>
    <property type="match status" value="1"/>
</dbReference>
<keyword evidence="3" id="KW-0347">Helicase</keyword>
<dbReference type="PANTHER" id="PTHR47396:SF1">
    <property type="entry name" value="ATP-DEPENDENT HELICASE IRC3-RELATED"/>
    <property type="match status" value="1"/>
</dbReference>
<protein>
    <submittedName>
        <fullName evidence="3">DEAD/DEAH box helicase family protein</fullName>
    </submittedName>
</protein>
<feature type="domain" description="Helicase ATP-binding" evidence="2">
    <location>
        <begin position="179"/>
        <end position="364"/>
    </location>
</feature>
<reference evidence="3 4" key="1">
    <citation type="submission" date="2020-12" db="EMBL/GenBank/DDBJ databases">
        <title>Novel Thalassolituus-related marine hydrocarbonoclastic bacteria mediated algae-derived hydrocarbons mineralization in twilight zone of the northern South China Sea.</title>
        <authorList>
            <person name="Dong C."/>
        </authorList>
    </citation>
    <scope>NUCLEOTIDE SEQUENCE [LARGE SCALE GENOMIC DNA]</scope>
    <source>
        <strain evidence="3 4">IMCC1826</strain>
    </source>
</reference>
<dbReference type="PROSITE" id="PS51192">
    <property type="entry name" value="HELICASE_ATP_BIND_1"/>
    <property type="match status" value="1"/>
</dbReference>
<dbReference type="Gene3D" id="3.90.1570.30">
    <property type="match status" value="1"/>
</dbReference>
<dbReference type="Pfam" id="PF00271">
    <property type="entry name" value="Helicase_C"/>
    <property type="match status" value="1"/>
</dbReference>
<feature type="region of interest" description="Disordered" evidence="1">
    <location>
        <begin position="589"/>
        <end position="639"/>
    </location>
</feature>
<dbReference type="PANTHER" id="PTHR47396">
    <property type="entry name" value="TYPE I RESTRICTION ENZYME ECOKI R PROTEIN"/>
    <property type="match status" value="1"/>
</dbReference>
<dbReference type="InterPro" id="IPR027417">
    <property type="entry name" value="P-loop_NTPase"/>
</dbReference>
<accession>A0ABS7ZLD4</accession>
<sequence>MDKRSLTETDIRTKYITPAIISAGWDIQTQVYEEFSVSDGRIVVRGRMHSRQAPRRADYVLCYQKAKPIAVIEAKDNKHRVGDGMQQAMDYAEKLDVPFAISSNGDSFLFRDPHGLIYPQVETEIALSELPGPDTLWAAYCRWKDIPDGQAAMKQPYQEEANSRMPRYYQMVAVNRTIEAIARGQNRILLVMATGTGKTLTAFQIIWRLWKSKQKKRILFLADRNILVDQTMNNDFKPFAGAMAKLSPRGGGMERNGKKLDIELAVKKDKDRVNKVDTSYEIYLGLYQALSGTDEERNVYKQFTPDFFDLIVIDECHRGSAAEDSAWRAILEYFDSATHVGLTATPKETKEVSNIHYFGEPIYTYSLKQGIDDGYLAPYKVIRVDFDKDLQGWRPNKGQKDKSGQLIDDRIYNQRDFDKSIVMDQRTLLVAQTITEYLRKTDPMQKTIVFCENIDHAERMRQLLVNLNPEQVAKNRKYVMRITGDDKEGKAELDHFIDPEEPYPVIACTSKLMTTGVDAKTCKLVVLDQRIQSMTEFKQIIGRGTRIDEAYGKQWFTILDFKKATELFADEKFDGDPEQIYIPGNNDDILPPDPTNEGGIEQPTGTNEPEGEYDTSSGNGGADTGTGPWEPGDEPREPKKKFRIGDVEFSIIDQRIQHLDSDGKLITENLTDFTRKSVQGHYATLSDFLKRWNEAERKQAVIDELTAQGVSWDDLIDDLKGKLGDEPDPFDVITHIVYGQPALTRKQRAVQAKRRRNIFDRYSEQAQTVLDTLIDKYADTGVQSIEDIKILQLPPFDKLGTGMELINAFGDKSGYEQALRELENTLYNDEAG</sequence>
<dbReference type="Proteomes" id="UP000714380">
    <property type="component" value="Unassembled WGS sequence"/>
</dbReference>
<dbReference type="InterPro" id="IPR029464">
    <property type="entry name" value="HSDR_N"/>
</dbReference>
<keyword evidence="3" id="KW-0067">ATP-binding</keyword>
<gene>
    <name evidence="3" type="ORF">I9W95_02745</name>
</gene>
<dbReference type="NCBIfam" id="NF046051">
    <property type="entry name" value="restrict_EcoAI"/>
    <property type="match status" value="1"/>
</dbReference>
<dbReference type="InterPro" id="IPR001650">
    <property type="entry name" value="Helicase_C-like"/>
</dbReference>
<dbReference type="EMBL" id="JAEDAH010000011">
    <property type="protein sequence ID" value="MCA6062518.1"/>
    <property type="molecule type" value="Genomic_DNA"/>
</dbReference>
<dbReference type="RefSeq" id="WP_225671606.1">
    <property type="nucleotide sequence ID" value="NZ_JAEDAH010000011.1"/>
</dbReference>
<keyword evidence="3" id="KW-0378">Hydrolase</keyword>
<dbReference type="Gene3D" id="3.40.50.300">
    <property type="entry name" value="P-loop containing nucleotide triphosphate hydrolases"/>
    <property type="match status" value="2"/>
</dbReference>
<dbReference type="InterPro" id="IPR050742">
    <property type="entry name" value="Helicase_Restrict-Modif_Enz"/>
</dbReference>